<feature type="transmembrane region" description="Helical" evidence="6">
    <location>
        <begin position="571"/>
        <end position="594"/>
    </location>
</feature>
<dbReference type="EMBL" id="JBCEZU010000089">
    <property type="protein sequence ID" value="KAK9531313.1"/>
    <property type="molecule type" value="Genomic_DNA"/>
</dbReference>
<evidence type="ECO:0000256" key="7">
    <source>
        <dbReference type="SAM" id="SignalP"/>
    </source>
</evidence>
<evidence type="ECO:0000256" key="6">
    <source>
        <dbReference type="SAM" id="Phobius"/>
    </source>
</evidence>
<dbReference type="Pfam" id="PF00002">
    <property type="entry name" value="7tm_2"/>
    <property type="match status" value="1"/>
</dbReference>
<evidence type="ECO:0000313" key="10">
    <source>
        <dbReference type="EMBL" id="KAK9531313.1"/>
    </source>
</evidence>
<feature type="signal peptide" evidence="7">
    <location>
        <begin position="1"/>
        <end position="20"/>
    </location>
</feature>
<comment type="subcellular location">
    <subcellularLocation>
        <location evidence="1">Membrane</location>
        <topology evidence="1">Multi-pass membrane protein</topology>
    </subcellularLocation>
</comment>
<dbReference type="Gene3D" id="2.60.220.50">
    <property type="match status" value="1"/>
</dbReference>
<evidence type="ECO:0000259" key="9">
    <source>
        <dbReference type="PROSITE" id="PS50261"/>
    </source>
</evidence>
<keyword evidence="3 6" id="KW-1133">Transmembrane helix</keyword>
<evidence type="ECO:0000256" key="2">
    <source>
        <dbReference type="ARBA" id="ARBA00022692"/>
    </source>
</evidence>
<reference evidence="10 11" key="1">
    <citation type="journal article" date="2024" name="Genome Biol. Evol.">
        <title>Chromosome-level genome assembly of the viviparous eelpout Zoarces viviparus.</title>
        <authorList>
            <person name="Fuhrmann N."/>
            <person name="Brasseur M.V."/>
            <person name="Bakowski C.E."/>
            <person name="Podsiadlowski L."/>
            <person name="Prost S."/>
            <person name="Krehenwinkel H."/>
            <person name="Mayer C."/>
        </authorList>
    </citation>
    <scope>NUCLEOTIDE SEQUENCE [LARGE SCALE GENOMIC DNA]</scope>
    <source>
        <strain evidence="10">NO-MEL_2022_Ind0_liver</strain>
    </source>
</reference>
<proteinExistence type="predicted"/>
<keyword evidence="5" id="KW-1015">Disulfide bond</keyword>
<feature type="domain" description="G-protein coupled receptors family 2 profile 2" evidence="9">
    <location>
        <begin position="410"/>
        <end position="661"/>
    </location>
</feature>
<dbReference type="SMART" id="SM00303">
    <property type="entry name" value="GPS"/>
    <property type="match status" value="1"/>
</dbReference>
<feature type="chain" id="PRO_5043530823" description="Adhesion G-protein coupled receptor G2-like" evidence="7">
    <location>
        <begin position="21"/>
        <end position="699"/>
    </location>
</feature>
<feature type="transmembrane region" description="Helical" evidence="6">
    <location>
        <begin position="610"/>
        <end position="633"/>
    </location>
</feature>
<dbReference type="GO" id="GO:0004930">
    <property type="term" value="F:G protein-coupled receptor activity"/>
    <property type="evidence" value="ECO:0007669"/>
    <property type="project" value="InterPro"/>
</dbReference>
<dbReference type="Pfam" id="PF01825">
    <property type="entry name" value="GPS"/>
    <property type="match status" value="1"/>
</dbReference>
<dbReference type="InterPro" id="IPR057244">
    <property type="entry name" value="GAIN_B"/>
</dbReference>
<evidence type="ECO:0000313" key="11">
    <source>
        <dbReference type="Proteomes" id="UP001488805"/>
    </source>
</evidence>
<dbReference type="InterPro" id="IPR000203">
    <property type="entry name" value="GPS"/>
</dbReference>
<dbReference type="InterPro" id="IPR000832">
    <property type="entry name" value="GPCR_2_secretin-like"/>
</dbReference>
<feature type="transmembrane region" description="Helical" evidence="6">
    <location>
        <begin position="446"/>
        <end position="466"/>
    </location>
</feature>
<dbReference type="PROSITE" id="PS50261">
    <property type="entry name" value="G_PROTEIN_RECEP_F2_4"/>
    <property type="match status" value="1"/>
</dbReference>
<dbReference type="Proteomes" id="UP001488805">
    <property type="component" value="Unassembled WGS sequence"/>
</dbReference>
<feature type="domain" description="GAIN-B" evidence="8">
    <location>
        <begin position="255"/>
        <end position="401"/>
    </location>
</feature>
<dbReference type="PRINTS" id="PR00249">
    <property type="entry name" value="GPCRSECRETIN"/>
</dbReference>
<dbReference type="GO" id="GO:0007166">
    <property type="term" value="P:cell surface receptor signaling pathway"/>
    <property type="evidence" value="ECO:0007669"/>
    <property type="project" value="InterPro"/>
</dbReference>
<feature type="transmembrane region" description="Helical" evidence="6">
    <location>
        <begin position="639"/>
        <end position="658"/>
    </location>
</feature>
<dbReference type="AlphaFoldDB" id="A0AAW1F958"/>
<evidence type="ECO:0000256" key="3">
    <source>
        <dbReference type="ARBA" id="ARBA00022989"/>
    </source>
</evidence>
<feature type="transmembrane region" description="Helical" evidence="6">
    <location>
        <begin position="516"/>
        <end position="538"/>
    </location>
</feature>
<dbReference type="PANTHER" id="PTHR12011">
    <property type="entry name" value="ADHESION G-PROTEIN COUPLED RECEPTOR"/>
    <property type="match status" value="1"/>
</dbReference>
<keyword evidence="4 6" id="KW-0472">Membrane</keyword>
<evidence type="ECO:0000259" key="8">
    <source>
        <dbReference type="PROSITE" id="PS50221"/>
    </source>
</evidence>
<evidence type="ECO:0000256" key="4">
    <source>
        <dbReference type="ARBA" id="ARBA00023136"/>
    </source>
</evidence>
<sequence length="699" mass="78492">MSWMTWVLFVGLLWIYPACGKKRNNIEKPKDCLNRNPKLPNFLVPDHFSAFITADKHWNLTKGCILFVQRNVTSPGEFGNEYPQVKGCDGSYELRLARLYTKKEWHLYVVDGRLCNNILSDLTDSTPINDTLTEPCWIRGLNTRICKQSKYDVDACNTDSDSLVKDKFIINITTTNKICLRCDDPEQVAESEVMVPGSYEPEEGEPFDAAKAAGVMDKMVDIVSSMNVSSAALTVTEGVTGILVRETDHVDIDEVFFGYSTPNDSIRIVDGSDILARYSRSVSVPKEAFEKSLSLNISVPFVVVLRFSNLASDMNNSTILGDEVLAVEMGASITNLTDKICINFKNIKDERIPSCHSWNGDGSRPNWTDDGCRTIQNGTNITCECSHLTFFAILLAPLNETIASADLKNLTIITKVGCGLSMFFLGVVLFMHFLMRKTKASISTKILIHLVSAMFLLNLTFLLNDFVAKTNSSVGCKIMAALMHYFMLATFTWFAVQAFHLGRQLHLGGKIVIRHYILKVSVTSWVLPSVVVIVLLIVGKYGKQSVSTSDNEEIVAMCWITDNYVHYIVNIGYYALVFLFTFTTFIIILSWLFCLKRMGSGVISTNRRSIAIILGLCCMMGITWGFAFFAYGVLRIPSYYIFTVLNSFQGFFLFIYYYNTSHSEDIVIGQEVSVSTDTLQTSVQSCENPYANFQKEKPW</sequence>
<comment type="caution">
    <text evidence="10">The sequence shown here is derived from an EMBL/GenBank/DDBJ whole genome shotgun (WGS) entry which is preliminary data.</text>
</comment>
<dbReference type="Gene3D" id="1.20.1070.10">
    <property type="entry name" value="Rhodopsin 7-helix transmembrane proteins"/>
    <property type="match status" value="1"/>
</dbReference>
<dbReference type="InterPro" id="IPR046338">
    <property type="entry name" value="GAIN_dom_sf"/>
</dbReference>
<dbReference type="InterPro" id="IPR017981">
    <property type="entry name" value="GPCR_2-like_7TM"/>
</dbReference>
<dbReference type="GO" id="GO:0007189">
    <property type="term" value="P:adenylate cyclase-activating G protein-coupled receptor signaling pathway"/>
    <property type="evidence" value="ECO:0007669"/>
    <property type="project" value="TreeGrafter"/>
</dbReference>
<evidence type="ECO:0000256" key="1">
    <source>
        <dbReference type="ARBA" id="ARBA00004141"/>
    </source>
</evidence>
<dbReference type="PROSITE" id="PS50221">
    <property type="entry name" value="GAIN_B"/>
    <property type="match status" value="1"/>
</dbReference>
<gene>
    <name evidence="10" type="ORF">VZT92_010746</name>
</gene>
<dbReference type="GO" id="GO:0005886">
    <property type="term" value="C:plasma membrane"/>
    <property type="evidence" value="ECO:0007669"/>
    <property type="project" value="TreeGrafter"/>
</dbReference>
<feature type="transmembrane region" description="Helical" evidence="6">
    <location>
        <begin position="412"/>
        <end position="434"/>
    </location>
</feature>
<protein>
    <recommendedName>
        <fullName evidence="12">Adhesion G-protein coupled receptor G2-like</fullName>
    </recommendedName>
</protein>
<evidence type="ECO:0000256" key="5">
    <source>
        <dbReference type="ARBA" id="ARBA00023157"/>
    </source>
</evidence>
<keyword evidence="7" id="KW-0732">Signal</keyword>
<feature type="transmembrane region" description="Helical" evidence="6">
    <location>
        <begin position="478"/>
        <end position="496"/>
    </location>
</feature>
<name>A0AAW1F958_ZOAVI</name>
<evidence type="ECO:0008006" key="12">
    <source>
        <dbReference type="Google" id="ProtNLM"/>
    </source>
</evidence>
<organism evidence="10 11">
    <name type="scientific">Zoarces viviparus</name>
    <name type="common">Viviparous eelpout</name>
    <name type="synonym">Blennius viviparus</name>
    <dbReference type="NCBI Taxonomy" id="48416"/>
    <lineage>
        <taxon>Eukaryota</taxon>
        <taxon>Metazoa</taxon>
        <taxon>Chordata</taxon>
        <taxon>Craniata</taxon>
        <taxon>Vertebrata</taxon>
        <taxon>Euteleostomi</taxon>
        <taxon>Actinopterygii</taxon>
        <taxon>Neopterygii</taxon>
        <taxon>Teleostei</taxon>
        <taxon>Neoteleostei</taxon>
        <taxon>Acanthomorphata</taxon>
        <taxon>Eupercaria</taxon>
        <taxon>Perciformes</taxon>
        <taxon>Cottioidei</taxon>
        <taxon>Zoarcales</taxon>
        <taxon>Zoarcidae</taxon>
        <taxon>Zoarcinae</taxon>
        <taxon>Zoarces</taxon>
    </lineage>
</organism>
<dbReference type="PANTHER" id="PTHR12011:SF474">
    <property type="entry name" value="ADHESION G PROTEIN-COUPLED RECEPTOR G11-RELATED"/>
    <property type="match status" value="1"/>
</dbReference>
<keyword evidence="2 6" id="KW-0812">Transmembrane</keyword>
<keyword evidence="11" id="KW-1185">Reference proteome</keyword>
<accession>A0AAW1F958</accession>